<evidence type="ECO:0000313" key="1">
    <source>
        <dbReference type="EMBL" id="KAK4505745.1"/>
    </source>
</evidence>
<accession>A0ABR0EWD9</accession>
<comment type="caution">
    <text evidence="1">The sequence shown here is derived from an EMBL/GenBank/DDBJ whole genome shotgun (WGS) entry which is preliminary data.</text>
</comment>
<evidence type="ECO:0008006" key="3">
    <source>
        <dbReference type="Google" id="ProtNLM"/>
    </source>
</evidence>
<organism evidence="1 2">
    <name type="scientific">Zasmidium cellare</name>
    <name type="common">Wine cellar mold</name>
    <name type="synonym">Racodium cellare</name>
    <dbReference type="NCBI Taxonomy" id="395010"/>
    <lineage>
        <taxon>Eukaryota</taxon>
        <taxon>Fungi</taxon>
        <taxon>Dikarya</taxon>
        <taxon>Ascomycota</taxon>
        <taxon>Pezizomycotina</taxon>
        <taxon>Dothideomycetes</taxon>
        <taxon>Dothideomycetidae</taxon>
        <taxon>Mycosphaerellales</taxon>
        <taxon>Mycosphaerellaceae</taxon>
        <taxon>Zasmidium</taxon>
    </lineage>
</organism>
<proteinExistence type="predicted"/>
<evidence type="ECO:0000313" key="2">
    <source>
        <dbReference type="Proteomes" id="UP001305779"/>
    </source>
</evidence>
<protein>
    <recommendedName>
        <fullName evidence="3">Ribosomal protein S12</fullName>
    </recommendedName>
</protein>
<dbReference type="EMBL" id="JAXOVC010000002">
    <property type="protein sequence ID" value="KAK4505745.1"/>
    <property type="molecule type" value="Genomic_DNA"/>
</dbReference>
<name>A0ABR0EWD9_ZASCE</name>
<reference evidence="1 2" key="1">
    <citation type="journal article" date="2023" name="G3 (Bethesda)">
        <title>A chromosome-level genome assembly of Zasmidium syzygii isolated from banana leaves.</title>
        <authorList>
            <person name="van Westerhoven A.C."/>
            <person name="Mehrabi R."/>
            <person name="Talebi R."/>
            <person name="Steentjes M.B.F."/>
            <person name="Corcolon B."/>
            <person name="Chong P.A."/>
            <person name="Kema G.H.J."/>
            <person name="Seidl M.F."/>
        </authorList>
    </citation>
    <scope>NUCLEOTIDE SEQUENCE [LARGE SCALE GENOMIC DNA]</scope>
    <source>
        <strain evidence="1 2">P124</strain>
    </source>
</reference>
<dbReference type="Proteomes" id="UP001305779">
    <property type="component" value="Unassembled WGS sequence"/>
</dbReference>
<keyword evidence="2" id="KW-1185">Reference proteome</keyword>
<sequence length="113" mass="12909">MYRTALQQLNLVAKTSKWENLYSPPVTPTPRISKHMRFPSQTQRVLPLRACKLRASREKGKKNKGRCLVVIRRYKPGAAKNRIDPCCGGTRSQGRRESKSDVQGLKAFDGFEY</sequence>
<gene>
    <name evidence="1" type="ORF">PRZ48_003710</name>
</gene>